<evidence type="ECO:0000256" key="5">
    <source>
        <dbReference type="ARBA" id="ARBA00023002"/>
    </source>
</evidence>
<proteinExistence type="inferred from homology"/>
<dbReference type="EMBL" id="JACSQG010000006">
    <property type="protein sequence ID" value="MBD7977988.1"/>
    <property type="molecule type" value="Genomic_DNA"/>
</dbReference>
<keyword evidence="5" id="KW-0560">Oxidoreductase</keyword>
<keyword evidence="3" id="KW-0058">Aromatic hydrocarbons catabolism</keyword>
<gene>
    <name evidence="6" type="ORF">H9642_12405</name>
</gene>
<sequence>MSQKTDPQLREIAAEFLATEALLLDERRFRDWYDMLDDELNYEVPIRIAMKTYAEEFPDGAYRISDSKAHIQTRIARLESGHAWAEVPASRTLRLVGSLLVEPTEQEDVISVISAMIMYRQRGHDDKGDVVPVRRYDLLRLTDTGAKLLKRKAVITEAVLQTPNLGVFL</sequence>
<protein>
    <submittedName>
        <fullName evidence="6">Phenylpropionate dioxygenase</fullName>
    </submittedName>
</protein>
<dbReference type="SUPFAM" id="SSF54427">
    <property type="entry name" value="NTF2-like"/>
    <property type="match status" value="1"/>
</dbReference>
<evidence type="ECO:0000313" key="7">
    <source>
        <dbReference type="Proteomes" id="UP000611945"/>
    </source>
</evidence>
<dbReference type="RefSeq" id="WP_251836764.1">
    <property type="nucleotide sequence ID" value="NZ_JACSQG010000006.1"/>
</dbReference>
<name>A0ABR8TQE3_9PSED</name>
<dbReference type="CDD" id="cd00667">
    <property type="entry name" value="ring_hydroxylating_dioxygenases_beta"/>
    <property type="match status" value="1"/>
</dbReference>
<accession>A0ABR8TQE3</accession>
<keyword evidence="4 6" id="KW-0223">Dioxygenase</keyword>
<evidence type="ECO:0000256" key="3">
    <source>
        <dbReference type="ARBA" id="ARBA00022797"/>
    </source>
</evidence>
<comment type="pathway">
    <text evidence="1">Aromatic compound metabolism.</text>
</comment>
<comment type="caution">
    <text evidence="6">The sequence shown here is derived from an EMBL/GenBank/DDBJ whole genome shotgun (WGS) entry which is preliminary data.</text>
</comment>
<dbReference type="Proteomes" id="UP000611945">
    <property type="component" value="Unassembled WGS sequence"/>
</dbReference>
<dbReference type="GO" id="GO:0051213">
    <property type="term" value="F:dioxygenase activity"/>
    <property type="evidence" value="ECO:0007669"/>
    <property type="project" value="UniProtKB-KW"/>
</dbReference>
<evidence type="ECO:0000256" key="2">
    <source>
        <dbReference type="ARBA" id="ARBA00009570"/>
    </source>
</evidence>
<dbReference type="InterPro" id="IPR000391">
    <property type="entry name" value="Rng_hydr_dOase-bsu"/>
</dbReference>
<evidence type="ECO:0000256" key="1">
    <source>
        <dbReference type="ARBA" id="ARBA00005211"/>
    </source>
</evidence>
<keyword evidence="7" id="KW-1185">Reference proteome</keyword>
<dbReference type="Gene3D" id="3.10.450.50">
    <property type="match status" value="1"/>
</dbReference>
<organism evidence="6 7">
    <name type="scientific">Serpens gallinarum</name>
    <dbReference type="NCBI Taxonomy" id="2763075"/>
    <lineage>
        <taxon>Bacteria</taxon>
        <taxon>Pseudomonadati</taxon>
        <taxon>Pseudomonadota</taxon>
        <taxon>Gammaproteobacteria</taxon>
        <taxon>Pseudomonadales</taxon>
        <taxon>Pseudomonadaceae</taxon>
        <taxon>Pseudomonas</taxon>
    </lineage>
</organism>
<dbReference type="Pfam" id="PF00866">
    <property type="entry name" value="Ring_hydroxyl_B"/>
    <property type="match status" value="1"/>
</dbReference>
<evidence type="ECO:0000313" key="6">
    <source>
        <dbReference type="EMBL" id="MBD7977988.1"/>
    </source>
</evidence>
<reference evidence="6 7" key="1">
    <citation type="submission" date="2020-08" db="EMBL/GenBank/DDBJ databases">
        <title>A Genomic Blueprint of the Chicken Gut Microbiome.</title>
        <authorList>
            <person name="Gilroy R."/>
            <person name="Ravi A."/>
            <person name="Getino M."/>
            <person name="Pursley I."/>
            <person name="Horton D.L."/>
            <person name="Alikhan N.-F."/>
            <person name="Baker D."/>
            <person name="Gharbi K."/>
            <person name="Hall N."/>
            <person name="Watson M."/>
            <person name="Adriaenssens E.M."/>
            <person name="Foster-Nyarko E."/>
            <person name="Jarju S."/>
            <person name="Secka A."/>
            <person name="Antonio M."/>
            <person name="Oren A."/>
            <person name="Chaudhuri R."/>
            <person name="La Ragione R.M."/>
            <person name="Hildebrand F."/>
            <person name="Pallen M.J."/>
        </authorList>
    </citation>
    <scope>NUCLEOTIDE SEQUENCE [LARGE SCALE GENOMIC DNA]</scope>
    <source>
        <strain evidence="6 7">Sa2CUA2</strain>
    </source>
</reference>
<dbReference type="PANTHER" id="PTHR41534:SF2">
    <property type="entry name" value="3-PHENYLPROPIONATE_CINNAMIC ACID DIOXYGENASE SUBUNIT BETA"/>
    <property type="match status" value="1"/>
</dbReference>
<comment type="similarity">
    <text evidence="2">Belongs to the bacterial ring-hydroxylating dioxygenase beta subunit family.</text>
</comment>
<dbReference type="PANTHER" id="PTHR41534">
    <property type="entry name" value="BLR3401 PROTEIN"/>
    <property type="match status" value="1"/>
</dbReference>
<evidence type="ECO:0000256" key="4">
    <source>
        <dbReference type="ARBA" id="ARBA00022964"/>
    </source>
</evidence>
<dbReference type="InterPro" id="IPR032710">
    <property type="entry name" value="NTF2-like_dom_sf"/>
</dbReference>